<dbReference type="InterPro" id="IPR009506">
    <property type="entry name" value="YjiS-like"/>
</dbReference>
<accession>A0AAU7X7H9</accession>
<protein>
    <submittedName>
        <fullName evidence="2">DUF1127 domain-containing protein</fullName>
    </submittedName>
</protein>
<sequence>MSLSRFANTVAQSWSRYKLYNQTVRELSRLDDRELADLGIGRNGIQQLAREAIR</sequence>
<evidence type="ECO:0000259" key="1">
    <source>
        <dbReference type="Pfam" id="PF06568"/>
    </source>
</evidence>
<feature type="domain" description="YjiS-like" evidence="1">
    <location>
        <begin position="10"/>
        <end position="42"/>
    </location>
</feature>
<proteinExistence type="predicted"/>
<organism evidence="2">
    <name type="scientific">Methyloraptor flagellatus</name>
    <dbReference type="NCBI Taxonomy" id="3162530"/>
    <lineage>
        <taxon>Bacteria</taxon>
        <taxon>Pseudomonadati</taxon>
        <taxon>Pseudomonadota</taxon>
        <taxon>Alphaproteobacteria</taxon>
        <taxon>Hyphomicrobiales</taxon>
        <taxon>Ancalomicrobiaceae</taxon>
        <taxon>Methyloraptor</taxon>
    </lineage>
</organism>
<evidence type="ECO:0000313" key="2">
    <source>
        <dbReference type="EMBL" id="XBY43717.1"/>
    </source>
</evidence>
<gene>
    <name evidence="2" type="ORF">ABS361_16800</name>
</gene>
<name>A0AAU7X7H9_9HYPH</name>
<dbReference type="KEGG" id="mflg:ABS361_16800"/>
<dbReference type="Pfam" id="PF06568">
    <property type="entry name" value="YjiS-like"/>
    <property type="match status" value="1"/>
</dbReference>
<dbReference type="EMBL" id="CP158568">
    <property type="protein sequence ID" value="XBY43717.1"/>
    <property type="molecule type" value="Genomic_DNA"/>
</dbReference>
<dbReference type="RefSeq" id="WP_407048819.1">
    <property type="nucleotide sequence ID" value="NZ_CP158568.1"/>
</dbReference>
<reference evidence="2" key="1">
    <citation type="submission" date="2024-06" db="EMBL/GenBank/DDBJ databases">
        <title>Methylostella associata gen. nov., sp. nov., a novel Ancalomicrobiaceae-affiliated facultatively methylotrophic bacteria that feed on methanotrophs of the genus Methylococcus.</title>
        <authorList>
            <person name="Saltykova V."/>
            <person name="Danilova O.V."/>
            <person name="Oshkin I.Y."/>
            <person name="Belova S.E."/>
            <person name="Pimenov N.V."/>
            <person name="Dedysh S.N."/>
        </authorList>
    </citation>
    <scope>NUCLEOTIDE SEQUENCE</scope>
    <source>
        <strain evidence="2">S20</strain>
    </source>
</reference>
<dbReference type="AlphaFoldDB" id="A0AAU7X7H9"/>